<evidence type="ECO:0000313" key="4">
    <source>
        <dbReference type="EMBL" id="EPZ34297.1"/>
    </source>
</evidence>
<evidence type="ECO:0000256" key="2">
    <source>
        <dbReference type="SAM" id="Coils"/>
    </source>
</evidence>
<feature type="domain" description="DNA-directed DNA polymerase family A palm" evidence="3">
    <location>
        <begin position="586"/>
        <end position="808"/>
    </location>
</feature>
<dbReference type="GO" id="GO:0006995">
    <property type="term" value="P:cellular response to nitrogen starvation"/>
    <property type="evidence" value="ECO:0007669"/>
    <property type="project" value="EnsemblFungi"/>
</dbReference>
<protein>
    <recommendedName>
        <fullName evidence="1">Mitochondrial DNA polymerase catalytic subunit</fullName>
    </recommendedName>
</protein>
<evidence type="ECO:0000256" key="1">
    <source>
        <dbReference type="ARBA" id="ARBA00031966"/>
    </source>
</evidence>
<dbReference type="GO" id="GO:0008408">
    <property type="term" value="F:3'-5' exonuclease activity"/>
    <property type="evidence" value="ECO:0007669"/>
    <property type="project" value="EnsemblFungi"/>
</dbReference>
<dbReference type="AlphaFoldDB" id="A0A075B014"/>
<dbReference type="InterPro" id="IPR041336">
    <property type="entry name" value="DNApol_Exo"/>
</dbReference>
<keyword evidence="2" id="KW-0175">Coiled coil</keyword>
<dbReference type="GO" id="GO:0032043">
    <property type="term" value="P:mitochondrial DNA catabolic process"/>
    <property type="evidence" value="ECO:0007669"/>
    <property type="project" value="EnsemblFungi"/>
</dbReference>
<accession>A0A075B014</accession>
<dbReference type="PANTHER" id="PTHR10267">
    <property type="entry name" value="DNA POLYMERASE SUBUNIT GAMMA-1"/>
    <property type="match status" value="1"/>
</dbReference>
<keyword evidence="6" id="KW-1185">Reference proteome</keyword>
<dbReference type="EMBL" id="KE560966">
    <property type="protein sequence ID" value="EPZ34297.1"/>
    <property type="molecule type" value="Genomic_DNA"/>
</dbReference>
<dbReference type="Gene3D" id="3.30.420.390">
    <property type="match status" value="2"/>
</dbReference>
<dbReference type="SUPFAM" id="SSF56672">
    <property type="entry name" value="DNA/RNA polymerases"/>
    <property type="match status" value="1"/>
</dbReference>
<dbReference type="InterPro" id="IPR002297">
    <property type="entry name" value="DNA-dir_DNA_pol_A_mt"/>
</dbReference>
<dbReference type="OrthoDB" id="5588663at2759"/>
<reference evidence="5" key="3">
    <citation type="submission" date="2018-08" db="EMBL/GenBank/DDBJ databases">
        <title>Leveraging single-cell genomics to expand the Fungal Tree of Life.</title>
        <authorList>
            <consortium name="DOE Joint Genome Institute"/>
            <person name="Ahrendt S.R."/>
            <person name="Quandt C.A."/>
            <person name="Ciobanu D."/>
            <person name="Clum A."/>
            <person name="Salamov A."/>
            <person name="Andreopoulos B."/>
            <person name="Cheng J.-F."/>
            <person name="Woyke T."/>
            <person name="Pelin A."/>
            <person name="Henrissat B."/>
            <person name="Reynolds N."/>
            <person name="Benny G.L."/>
            <person name="Smith M.E."/>
            <person name="James T.Y."/>
            <person name="Grigoriev I.V."/>
        </authorList>
    </citation>
    <scope>NUCLEOTIDE SEQUENCE</scope>
    <source>
        <strain evidence="5">CSF55</strain>
    </source>
</reference>
<dbReference type="Gene3D" id="3.30.70.370">
    <property type="match status" value="1"/>
</dbReference>
<dbReference type="InterPro" id="IPR001098">
    <property type="entry name" value="DNA-dir_DNA_pol_A_palm_dom"/>
</dbReference>
<dbReference type="GO" id="GO:0006264">
    <property type="term" value="P:mitochondrial DNA replication"/>
    <property type="evidence" value="ECO:0007669"/>
    <property type="project" value="EnsemblFungi"/>
</dbReference>
<dbReference type="Pfam" id="PF00476">
    <property type="entry name" value="DNA_pol_A"/>
    <property type="match status" value="1"/>
</dbReference>
<dbReference type="SUPFAM" id="SSF53098">
    <property type="entry name" value="Ribonuclease H-like"/>
    <property type="match status" value="1"/>
</dbReference>
<evidence type="ECO:0000259" key="3">
    <source>
        <dbReference type="SMART" id="SM00482"/>
    </source>
</evidence>
<dbReference type="InterPro" id="IPR043502">
    <property type="entry name" value="DNA/RNA_pol_sf"/>
</dbReference>
<gene>
    <name evidence="4" type="ORF">O9G_003017</name>
    <name evidence="5" type="ORF">ROZALSC1DRAFT_28342</name>
</gene>
<dbReference type="GO" id="GO:0005760">
    <property type="term" value="C:gamma DNA polymerase complex"/>
    <property type="evidence" value="ECO:0007669"/>
    <property type="project" value="InterPro"/>
</dbReference>
<dbReference type="GO" id="GO:0003887">
    <property type="term" value="F:DNA-directed DNA polymerase activity"/>
    <property type="evidence" value="ECO:0007669"/>
    <property type="project" value="UniProtKB-KW"/>
</dbReference>
<dbReference type="SMART" id="SM00482">
    <property type="entry name" value="POLAc"/>
    <property type="match status" value="1"/>
</dbReference>
<reference evidence="4 6" key="1">
    <citation type="journal article" date="2013" name="Curr. Biol.">
        <title>Shared signatures of parasitism and phylogenomics unite Cryptomycota and microsporidia.</title>
        <authorList>
            <person name="James T.Y."/>
            <person name="Pelin A."/>
            <person name="Bonen L."/>
            <person name="Ahrendt S."/>
            <person name="Sain D."/>
            <person name="Corradi N."/>
            <person name="Stajich J.E."/>
        </authorList>
    </citation>
    <scope>NUCLEOTIDE SEQUENCE [LARGE SCALE GENOMIC DNA]</scope>
    <source>
        <strain evidence="4">CSF55</strain>
        <strain evidence="4">CSF55</strain>
    </source>
</reference>
<reference evidence="7" key="2">
    <citation type="journal article" date="2018" name="Nat. Microbiol.">
        <title>Leveraging single-cell genomics to expand the fungal tree of life.</title>
        <authorList>
            <person name="Ahrendt S.R."/>
            <person name="Quandt C.A."/>
            <person name="Ciobanu D."/>
            <person name="Clum A."/>
            <person name="Salamov A."/>
            <person name="Andreopoulos B."/>
            <person name="Cheng J.F."/>
            <person name="Woyke T."/>
            <person name="Pelin A."/>
            <person name="Henrissat B."/>
            <person name="Reynolds N.K."/>
            <person name="Benny G.L."/>
            <person name="Smith M.E."/>
            <person name="James T.Y."/>
            <person name="Grigoriev I.V."/>
        </authorList>
    </citation>
    <scope>NUCLEOTIDE SEQUENCE [LARGE SCALE GENOMIC DNA]</scope>
    <source>
        <strain evidence="7">CSF55</strain>
    </source>
</reference>
<evidence type="ECO:0000313" key="7">
    <source>
        <dbReference type="Proteomes" id="UP000281549"/>
    </source>
</evidence>
<dbReference type="PANTHER" id="PTHR10267:SF0">
    <property type="entry name" value="DNA POLYMERASE SUBUNIT GAMMA-1"/>
    <property type="match status" value="1"/>
</dbReference>
<feature type="coiled-coil region" evidence="2">
    <location>
        <begin position="190"/>
        <end position="217"/>
    </location>
</feature>
<dbReference type="Proteomes" id="UP000030755">
    <property type="component" value="Unassembled WGS sequence"/>
</dbReference>
<dbReference type="GO" id="GO:0003677">
    <property type="term" value="F:DNA binding"/>
    <property type="evidence" value="ECO:0007669"/>
    <property type="project" value="InterPro"/>
</dbReference>
<dbReference type="InterPro" id="IPR012337">
    <property type="entry name" value="RNaseH-like_sf"/>
</dbReference>
<dbReference type="STRING" id="988480.A0A075B014"/>
<proteinExistence type="predicted"/>
<evidence type="ECO:0000313" key="5">
    <source>
        <dbReference type="EMBL" id="RKP20143.1"/>
    </source>
</evidence>
<dbReference type="Pfam" id="PF18136">
    <property type="entry name" value="DNApol_Exo"/>
    <property type="match status" value="1"/>
</dbReference>
<dbReference type="PRINTS" id="PR00867">
    <property type="entry name" value="DNAPOLG"/>
</dbReference>
<keyword evidence="4" id="KW-0548">Nucleotidyltransferase</keyword>
<dbReference type="HOGENOM" id="CLU_001524_2_1_1"/>
<name>A0A075B014_ROZAC</name>
<dbReference type="Proteomes" id="UP000281549">
    <property type="component" value="Unassembled WGS sequence"/>
</dbReference>
<dbReference type="EMBL" id="ML005106">
    <property type="protein sequence ID" value="RKP20143.1"/>
    <property type="molecule type" value="Genomic_DNA"/>
</dbReference>
<keyword evidence="4" id="KW-0239">DNA-directed DNA polymerase</keyword>
<evidence type="ECO:0000313" key="6">
    <source>
        <dbReference type="Proteomes" id="UP000030755"/>
    </source>
</evidence>
<organism evidence="4 6">
    <name type="scientific">Rozella allomycis (strain CSF55)</name>
    <dbReference type="NCBI Taxonomy" id="988480"/>
    <lineage>
        <taxon>Eukaryota</taxon>
        <taxon>Fungi</taxon>
        <taxon>Fungi incertae sedis</taxon>
        <taxon>Cryptomycota</taxon>
        <taxon>Cryptomycota incertae sedis</taxon>
        <taxon>Rozella</taxon>
    </lineage>
</organism>
<dbReference type="Gene3D" id="1.10.150.20">
    <property type="entry name" value="5' to 3' exonuclease, C-terminal subdomain"/>
    <property type="match status" value="1"/>
</dbReference>
<dbReference type="OMA" id="AMHITNL"/>
<sequence>MHDLKIKKSGSAIEIPEFKLPSLMGENIQEHFLNMGRMEAKPYLDYAYELYSCGVPEKPKKFAMRAGWTKYGDGGDEEVEFPDEKILVFDVEVLAENDNKYPTMAVAVSPTNWYSWVSPRFLDENDETSCRLIPLGKVGPRLIVGHNVSFDRKCILEEYNIGGTENRFMDTLSLHCAVSGLSSQQRLEFMKAKSSKNKEINDELEDMEQEILNANDVRFSWMDVVALNNLKSCAELHLGIEMNKEIRNDFFKKTRNEILENFGTYIDYCATDVSITQKLFKKLWPLFREKNPHPVTFVSSLEMGSCFLPTNSGWNEYIEKCERIYNEEEEKIHHKLRKLAYSTLETKNKEDDPWLRRLDWTPKPERYTKPLYKKDGTYRKNKEPRPIGNVKLFNKPEWFVKHWCNSIDDILLTIRTKEVPYLLKASWHGYPIHHLKEFGWTFVVPLNEKESVIEKTATNPIYQDEFNAYFKIKNLKREGENVGNILTKSYIPYFEKGILSFKEEIGKEIMELNSKFTFWVSYKSRLANQFLITENEPNVSLGFSSRDQNRKSGVILPGIIPFGTITRRAVEPTWMTASNAKKHLVGSEMKSKIVAPLGYSFVGADVDSQELWISSIIGDSQFGEHGVTAFGWMTLQGSKNDGTDLHSRTASILNMSRNDAKVFNYSRIYGAGVSFATNLLLNFNPTLSKEEAQSKAKELYNRTKGRRVKNCYSGGSESFVFTALERIANSDVPNTPALGCVISDGLLSRYVGKQYMTSRVNWTVQSSGVDYLHLLIISMKYLCKKYKIHARLSITIHDEVRFLVSDTDKYRCALALQIANLWTRCLFSYMLGMQDLPASVAFFSCVDIDFVLRKEVDYPCITPSSTDPIPSGESLTIQQVLEKTDGLLSNGIEELPDNSSDIVPAGFAHETRHLEPLRIDFLSESHIQNLLTQIGDKELWKQYKKARRMASL</sequence>
<keyword evidence="4" id="KW-0808">Transferase</keyword>